<proteinExistence type="predicted"/>
<evidence type="ECO:0000259" key="1">
    <source>
        <dbReference type="Pfam" id="PF00651"/>
    </source>
</evidence>
<dbReference type="InterPro" id="IPR011333">
    <property type="entry name" value="SKP1/BTB/POZ_sf"/>
</dbReference>
<evidence type="ECO:0000313" key="3">
    <source>
        <dbReference type="Proteomes" id="UP000807025"/>
    </source>
</evidence>
<dbReference type="OrthoDB" id="71307at2759"/>
<dbReference type="Pfam" id="PF00651">
    <property type="entry name" value="BTB"/>
    <property type="match status" value="1"/>
</dbReference>
<dbReference type="SUPFAM" id="SSF54695">
    <property type="entry name" value="POZ domain"/>
    <property type="match status" value="1"/>
</dbReference>
<name>A0A9P5ZUU6_PLEER</name>
<dbReference type="EMBL" id="MU154575">
    <property type="protein sequence ID" value="KAF9494240.1"/>
    <property type="molecule type" value="Genomic_DNA"/>
</dbReference>
<organism evidence="2 3">
    <name type="scientific">Pleurotus eryngii</name>
    <name type="common">Boletus of the steppes</name>
    <dbReference type="NCBI Taxonomy" id="5323"/>
    <lineage>
        <taxon>Eukaryota</taxon>
        <taxon>Fungi</taxon>
        <taxon>Dikarya</taxon>
        <taxon>Basidiomycota</taxon>
        <taxon>Agaricomycotina</taxon>
        <taxon>Agaricomycetes</taxon>
        <taxon>Agaricomycetidae</taxon>
        <taxon>Agaricales</taxon>
        <taxon>Pleurotineae</taxon>
        <taxon>Pleurotaceae</taxon>
        <taxon>Pleurotus</taxon>
    </lineage>
</organism>
<reference evidence="2" key="1">
    <citation type="submission" date="2020-11" db="EMBL/GenBank/DDBJ databases">
        <authorList>
            <consortium name="DOE Joint Genome Institute"/>
            <person name="Ahrendt S."/>
            <person name="Riley R."/>
            <person name="Andreopoulos W."/>
            <person name="Labutti K."/>
            <person name="Pangilinan J."/>
            <person name="Ruiz-Duenas F.J."/>
            <person name="Barrasa J.M."/>
            <person name="Sanchez-Garcia M."/>
            <person name="Camarero S."/>
            <person name="Miyauchi S."/>
            <person name="Serrano A."/>
            <person name="Linde D."/>
            <person name="Babiker R."/>
            <person name="Drula E."/>
            <person name="Ayuso-Fernandez I."/>
            <person name="Pacheco R."/>
            <person name="Padilla G."/>
            <person name="Ferreira P."/>
            <person name="Barriuso J."/>
            <person name="Kellner H."/>
            <person name="Castanera R."/>
            <person name="Alfaro M."/>
            <person name="Ramirez L."/>
            <person name="Pisabarro A.G."/>
            <person name="Kuo A."/>
            <person name="Tritt A."/>
            <person name="Lipzen A."/>
            <person name="He G."/>
            <person name="Yan M."/>
            <person name="Ng V."/>
            <person name="Cullen D."/>
            <person name="Martin F."/>
            <person name="Rosso M.-N."/>
            <person name="Henrissat B."/>
            <person name="Hibbett D."/>
            <person name="Martinez A.T."/>
            <person name="Grigoriev I.V."/>
        </authorList>
    </citation>
    <scope>NUCLEOTIDE SEQUENCE</scope>
    <source>
        <strain evidence="2">ATCC 90797</strain>
    </source>
</reference>
<gene>
    <name evidence="2" type="ORF">BDN71DRAFT_1449137</name>
</gene>
<dbReference type="Gene3D" id="3.30.710.10">
    <property type="entry name" value="Potassium Channel Kv1.1, Chain A"/>
    <property type="match status" value="1"/>
</dbReference>
<accession>A0A9P5ZUU6</accession>
<keyword evidence="3" id="KW-1185">Reference proteome</keyword>
<protein>
    <recommendedName>
        <fullName evidence="1">BTB domain-containing protein</fullName>
    </recommendedName>
</protein>
<dbReference type="CDD" id="cd18186">
    <property type="entry name" value="BTB_POZ_ZBTB_KLHL-like"/>
    <property type="match status" value="1"/>
</dbReference>
<sequence length="326" mass="36599">MKTDEHFTPSKATKPFDDENADTILRSCDGIDFYVFKGVLIIHSTIFRDMFSLPDVPCVSQQECGKPVVDLQEPSSTLDTLLRFCYPAHGYPKISSKEIFVDIMDTAKKFEMEFLYQHIATSFTNDGALRISPLECYALAVGFKLPALARESARKCVQISSDGMIDLAMSSDLTSLSAKDFSHLLHYCRECRKACQKLVNGRNFSWLSEPPAEQYVFLTCSSRYCDDGLSRYHDDGPNTEVTTKKHSYSVSGKKWWFGHIERIEKELGAGDIVKGLNIAAQASEGGTSVKCETCRNAAARDFRSFNVALAKQVTIEINKIKLRLDF</sequence>
<feature type="domain" description="BTB" evidence="1">
    <location>
        <begin position="20"/>
        <end position="122"/>
    </location>
</feature>
<dbReference type="InterPro" id="IPR000210">
    <property type="entry name" value="BTB/POZ_dom"/>
</dbReference>
<dbReference type="AlphaFoldDB" id="A0A9P5ZUU6"/>
<dbReference type="Proteomes" id="UP000807025">
    <property type="component" value="Unassembled WGS sequence"/>
</dbReference>
<comment type="caution">
    <text evidence="2">The sequence shown here is derived from an EMBL/GenBank/DDBJ whole genome shotgun (WGS) entry which is preliminary data.</text>
</comment>
<evidence type="ECO:0000313" key="2">
    <source>
        <dbReference type="EMBL" id="KAF9494240.1"/>
    </source>
</evidence>